<dbReference type="InterPro" id="IPR002883">
    <property type="entry name" value="CBM10/Dockerin_dom"/>
</dbReference>
<evidence type="ECO:0000256" key="3">
    <source>
        <dbReference type="ARBA" id="ARBA00022801"/>
    </source>
</evidence>
<dbReference type="EMBL" id="MCFG01000048">
    <property type="protein sequence ID" value="ORX84641.1"/>
    <property type="molecule type" value="Genomic_DNA"/>
</dbReference>
<dbReference type="InterPro" id="IPR009034">
    <property type="entry name" value="Dockerin_dom_fun_sf"/>
</dbReference>
<protein>
    <submittedName>
        <fullName evidence="6">Coth-domain-containing protein</fullName>
    </submittedName>
</protein>
<dbReference type="AlphaFoldDB" id="A0A1Y1XFU5"/>
<evidence type="ECO:0000256" key="1">
    <source>
        <dbReference type="ARBA" id="ARBA00022729"/>
    </source>
</evidence>
<keyword evidence="3" id="KW-0378">Hydrolase</keyword>
<dbReference type="OrthoDB" id="10262892at2759"/>
<dbReference type="PANTHER" id="PTHR40050:SF1">
    <property type="entry name" value="INNER SPORE COAT PROTEIN H"/>
    <property type="match status" value="1"/>
</dbReference>
<dbReference type="Proteomes" id="UP000193944">
    <property type="component" value="Unassembled WGS sequence"/>
</dbReference>
<organism evidence="6 7">
    <name type="scientific">Anaeromyces robustus</name>
    <dbReference type="NCBI Taxonomy" id="1754192"/>
    <lineage>
        <taxon>Eukaryota</taxon>
        <taxon>Fungi</taxon>
        <taxon>Fungi incertae sedis</taxon>
        <taxon>Chytridiomycota</taxon>
        <taxon>Chytridiomycota incertae sedis</taxon>
        <taxon>Neocallimastigomycetes</taxon>
        <taxon>Neocallimastigales</taxon>
        <taxon>Neocallimastigaceae</taxon>
        <taxon>Anaeromyces</taxon>
    </lineage>
</organism>
<dbReference type="GO" id="GO:0016787">
    <property type="term" value="F:hydrolase activity"/>
    <property type="evidence" value="ECO:0007669"/>
    <property type="project" value="UniProtKB-KW"/>
</dbReference>
<dbReference type="InterPro" id="IPR014867">
    <property type="entry name" value="Spore_coat_CotH_CotH2/3/7"/>
</dbReference>
<feature type="signal peptide" evidence="4">
    <location>
        <begin position="1"/>
        <end position="24"/>
    </location>
</feature>
<dbReference type="Pfam" id="PF08757">
    <property type="entry name" value="CotH"/>
    <property type="match status" value="1"/>
</dbReference>
<feature type="domain" description="CBM10" evidence="5">
    <location>
        <begin position="565"/>
        <end position="601"/>
    </location>
</feature>
<feature type="chain" id="PRO_5012463306" evidence="4">
    <location>
        <begin position="25"/>
        <end position="694"/>
    </location>
</feature>
<reference evidence="6 7" key="2">
    <citation type="submission" date="2016-08" db="EMBL/GenBank/DDBJ databases">
        <title>Pervasive Adenine N6-methylation of Active Genes in Fungi.</title>
        <authorList>
            <consortium name="DOE Joint Genome Institute"/>
            <person name="Mondo S.J."/>
            <person name="Dannebaum R.O."/>
            <person name="Kuo R.C."/>
            <person name="Labutti K."/>
            <person name="Haridas S."/>
            <person name="Kuo A."/>
            <person name="Salamov A."/>
            <person name="Ahrendt S.R."/>
            <person name="Lipzen A."/>
            <person name="Sullivan W."/>
            <person name="Andreopoulos W.B."/>
            <person name="Clum A."/>
            <person name="Lindquist E."/>
            <person name="Daum C."/>
            <person name="Ramamoorthy G.K."/>
            <person name="Gryganskyi A."/>
            <person name="Culley D."/>
            <person name="Magnuson J.K."/>
            <person name="James T.Y."/>
            <person name="O'Malley M.A."/>
            <person name="Stajich J.E."/>
            <person name="Spatafora J.W."/>
            <person name="Visel A."/>
            <person name="Grigoriev I.V."/>
        </authorList>
    </citation>
    <scope>NUCLEOTIDE SEQUENCE [LARGE SCALE GENOMIC DNA]</scope>
    <source>
        <strain evidence="6 7">S4</strain>
    </source>
</reference>
<accession>A0A1Y1XFU5</accession>
<reference evidence="6 7" key="1">
    <citation type="submission" date="2016-08" db="EMBL/GenBank/DDBJ databases">
        <title>A Parts List for Fungal Cellulosomes Revealed by Comparative Genomics.</title>
        <authorList>
            <consortium name="DOE Joint Genome Institute"/>
            <person name="Haitjema C.H."/>
            <person name="Gilmore S.P."/>
            <person name="Henske J.K."/>
            <person name="Solomon K.V."/>
            <person name="De Groot R."/>
            <person name="Kuo A."/>
            <person name="Mondo S.J."/>
            <person name="Salamov A.A."/>
            <person name="Labutti K."/>
            <person name="Zhao Z."/>
            <person name="Chiniquy J."/>
            <person name="Barry K."/>
            <person name="Brewer H.M."/>
            <person name="Purvine S.O."/>
            <person name="Wright A.T."/>
            <person name="Boxma B."/>
            <person name="Van Alen T."/>
            <person name="Hackstein J.H."/>
            <person name="Baker S.E."/>
            <person name="Grigoriev I.V."/>
            <person name="O'Malley M.A."/>
        </authorList>
    </citation>
    <scope>NUCLEOTIDE SEQUENCE [LARGE SCALE GENOMIC DNA]</scope>
    <source>
        <strain evidence="6 7">S4</strain>
    </source>
</reference>
<comment type="caution">
    <text evidence="6">The sequence shown here is derived from an EMBL/GenBank/DDBJ whole genome shotgun (WGS) entry which is preliminary data.</text>
</comment>
<keyword evidence="7" id="KW-1185">Reference proteome</keyword>
<dbReference type="PANTHER" id="PTHR40050">
    <property type="entry name" value="INNER SPORE COAT PROTEIN H"/>
    <property type="match status" value="1"/>
</dbReference>
<gene>
    <name evidence="6" type="ORF">BCR32DRAFT_291183</name>
</gene>
<feature type="domain" description="CBM10" evidence="5">
    <location>
        <begin position="610"/>
        <end position="650"/>
    </location>
</feature>
<keyword evidence="1 4" id="KW-0732">Signal</keyword>
<keyword evidence="2" id="KW-0677">Repeat</keyword>
<evidence type="ECO:0000256" key="4">
    <source>
        <dbReference type="SAM" id="SignalP"/>
    </source>
</evidence>
<evidence type="ECO:0000259" key="5">
    <source>
        <dbReference type="PROSITE" id="PS51763"/>
    </source>
</evidence>
<proteinExistence type="predicted"/>
<dbReference type="PROSITE" id="PS51763">
    <property type="entry name" value="CBM10"/>
    <property type="match status" value="2"/>
</dbReference>
<sequence length="694" mass="80985">MKFNYLRTFSLLSIALFNIKHTVAIDSDYLNNPNATRAELFELIDFKMPNFKITLNDDDYKGLFLAMQCERDQSPAFLKRNDDCYTAPWVDLNQSLERAISKKYIHDIKEEIDKALVDRVIKSHNYNITLSEFENLVKKYSDVSLEELFSHPYGVIEISPTDFSTDKAQLTFELEKETKKFPKVKFSVGGRSTKSYSKLGYNLNIKGDELLYGTKQLRLRAEVVDPTFIRDKLGYDVHNFLGLPTLSANYARLYINGKFMGLYLVRDAFKSQWIKNNYGEENTKHLYECEKSYGQSTIFNCRNDDEKIKNDPNWTTFIEKLEKAKTPDEIKEFFDVDTFIRWQVARYLFGSWDHNSHGHNNVLYLYHDTTTDKDKWIPFLYDFDLNFGNYRDTKPDITFNEVVVDTKNKLYSILEINETNPLILSLMEEFMQQVFNPLFLFTRIDRLKVFLKSYVKKDRTADENGNYPGRFARMGNHVQDSFDYEDFKKNTEFTTIKASQCSGVNGENCYDIKSIGLKQWIAERFKFICKHYHFDCSYADIVLNGSYMENVEISVRDNHKVRDYGCRGTSYSCCVFRDTAVYSTDETGTWGIEGNRWCLFNFKNEGDVKNCWSIAEGYPCCQNPETTVSYTSKSSGKLWGVENNEWCGITEKQCPKGSKYKCCTTTCEVHFTDDIKWGLEKTGEFCSLPYICKV</sequence>
<dbReference type="Gene3D" id="3.90.1220.10">
    <property type="entry name" value="Cellulose docking domain, dockering"/>
    <property type="match status" value="2"/>
</dbReference>
<evidence type="ECO:0000313" key="6">
    <source>
        <dbReference type="EMBL" id="ORX84641.1"/>
    </source>
</evidence>
<dbReference type="Pfam" id="PF02013">
    <property type="entry name" value="CBM_10"/>
    <property type="match status" value="2"/>
</dbReference>
<evidence type="ECO:0000256" key="2">
    <source>
        <dbReference type="ARBA" id="ARBA00022737"/>
    </source>
</evidence>
<evidence type="ECO:0000313" key="7">
    <source>
        <dbReference type="Proteomes" id="UP000193944"/>
    </source>
</evidence>
<name>A0A1Y1XFU5_9FUNG</name>
<dbReference type="SUPFAM" id="SSF64571">
    <property type="entry name" value="Cellulose docking domain, dockering"/>
    <property type="match status" value="2"/>
</dbReference>